<feature type="domain" description="Helicase ATP-binding" evidence="11">
    <location>
        <begin position="317"/>
        <end position="530"/>
    </location>
</feature>
<evidence type="ECO:0000259" key="12">
    <source>
        <dbReference type="PROSITE" id="PS51194"/>
    </source>
</evidence>
<gene>
    <name evidence="14" type="ORF">GCM10009549_01410</name>
</gene>
<dbReference type="InterPro" id="IPR014001">
    <property type="entry name" value="Helicase_ATP-bd"/>
</dbReference>
<dbReference type="EMBL" id="BAAAHG010000001">
    <property type="protein sequence ID" value="GAA0900992.1"/>
    <property type="molecule type" value="Genomic_DNA"/>
</dbReference>
<dbReference type="InterPro" id="IPR050547">
    <property type="entry name" value="DEAD_box_RNA_helicases"/>
</dbReference>
<keyword evidence="9" id="KW-0051">Antiviral defense</keyword>
<dbReference type="PROSITE" id="PS51194">
    <property type="entry name" value="HELICASE_CTER"/>
    <property type="match status" value="1"/>
</dbReference>
<dbReference type="InterPro" id="IPR054712">
    <property type="entry name" value="Cas3-like_dom"/>
</dbReference>
<dbReference type="Pfam" id="PF22590">
    <property type="entry name" value="Cas3-like_C_2"/>
    <property type="match status" value="1"/>
</dbReference>
<feature type="compositionally biased region" description="Basic and acidic residues" evidence="10">
    <location>
        <begin position="1591"/>
        <end position="1600"/>
    </location>
</feature>
<evidence type="ECO:0000256" key="3">
    <source>
        <dbReference type="ARBA" id="ARBA00022722"/>
    </source>
</evidence>
<keyword evidence="7" id="KW-0347">Helicase</keyword>
<dbReference type="NCBIfam" id="TIGR01596">
    <property type="entry name" value="cas3_HD"/>
    <property type="match status" value="1"/>
</dbReference>
<evidence type="ECO:0000256" key="10">
    <source>
        <dbReference type="SAM" id="MobiDB-lite"/>
    </source>
</evidence>
<feature type="domain" description="Helicase C-terminal" evidence="12">
    <location>
        <begin position="580"/>
        <end position="768"/>
    </location>
</feature>
<feature type="compositionally biased region" description="Basic and acidic residues" evidence="10">
    <location>
        <begin position="1329"/>
        <end position="1338"/>
    </location>
</feature>
<evidence type="ECO:0000256" key="2">
    <source>
        <dbReference type="ARBA" id="ARBA00009046"/>
    </source>
</evidence>
<evidence type="ECO:0000313" key="15">
    <source>
        <dbReference type="Proteomes" id="UP001501005"/>
    </source>
</evidence>
<dbReference type="Proteomes" id="UP001501005">
    <property type="component" value="Unassembled WGS sequence"/>
</dbReference>
<dbReference type="InterPro" id="IPR001650">
    <property type="entry name" value="Helicase_C-like"/>
</dbReference>
<feature type="domain" description="HD Cas3-type" evidence="13">
    <location>
        <begin position="34"/>
        <end position="242"/>
    </location>
</feature>
<accession>A0ABN1NBF9</accession>
<dbReference type="CDD" id="cd17930">
    <property type="entry name" value="DEXHc_cas3"/>
    <property type="match status" value="1"/>
</dbReference>
<evidence type="ECO:0000313" key="14">
    <source>
        <dbReference type="EMBL" id="GAA0900992.1"/>
    </source>
</evidence>
<dbReference type="SUPFAM" id="SSF52540">
    <property type="entry name" value="P-loop containing nucleoside triphosphate hydrolases"/>
    <property type="match status" value="1"/>
</dbReference>
<evidence type="ECO:0000259" key="11">
    <source>
        <dbReference type="PROSITE" id="PS51192"/>
    </source>
</evidence>
<dbReference type="Gene3D" id="1.10.3210.30">
    <property type="match status" value="1"/>
</dbReference>
<dbReference type="InterPro" id="IPR006483">
    <property type="entry name" value="CRISPR-assoc_Cas3_HD"/>
</dbReference>
<keyword evidence="3" id="KW-0540">Nuclease</keyword>
<dbReference type="Pfam" id="PF18019">
    <property type="entry name" value="Cas3_HD"/>
    <property type="match status" value="1"/>
</dbReference>
<dbReference type="NCBIfam" id="TIGR01587">
    <property type="entry name" value="cas3_core"/>
    <property type="match status" value="1"/>
</dbReference>
<proteinExistence type="inferred from homology"/>
<dbReference type="Pfam" id="PF09481">
    <property type="entry name" value="CRISPR_Cse1"/>
    <property type="match status" value="1"/>
</dbReference>
<comment type="similarity">
    <text evidence="1">In the N-terminal section; belongs to the CRISPR-associated nuclease Cas3-HD family.</text>
</comment>
<comment type="similarity">
    <text evidence="2">In the central section; belongs to the CRISPR-associated helicase Cas3 family.</text>
</comment>
<dbReference type="PANTHER" id="PTHR47963">
    <property type="entry name" value="DEAD-BOX ATP-DEPENDENT RNA HELICASE 47, MITOCHONDRIAL"/>
    <property type="match status" value="1"/>
</dbReference>
<protein>
    <recommendedName>
        <fullName evidence="16">Type I-E CRISPR-associated protein Cse1/CasA</fullName>
    </recommendedName>
</protein>
<evidence type="ECO:0000256" key="4">
    <source>
        <dbReference type="ARBA" id="ARBA00022723"/>
    </source>
</evidence>
<feature type="region of interest" description="Disordered" evidence="10">
    <location>
        <begin position="967"/>
        <end position="1010"/>
    </location>
</feature>
<dbReference type="InterPro" id="IPR013381">
    <property type="entry name" value="CRISPR-assoc_prot_Cse1"/>
</dbReference>
<dbReference type="InterPro" id="IPR038257">
    <property type="entry name" value="CRISPR-assoc_Cas3_HD_sf"/>
</dbReference>
<evidence type="ECO:0000256" key="9">
    <source>
        <dbReference type="ARBA" id="ARBA00023118"/>
    </source>
</evidence>
<dbReference type="PROSITE" id="PS51643">
    <property type="entry name" value="HD_CAS3"/>
    <property type="match status" value="1"/>
</dbReference>
<evidence type="ECO:0000256" key="6">
    <source>
        <dbReference type="ARBA" id="ARBA00022801"/>
    </source>
</evidence>
<evidence type="ECO:0000256" key="7">
    <source>
        <dbReference type="ARBA" id="ARBA00022806"/>
    </source>
</evidence>
<comment type="caution">
    <text evidence="14">The sequence shown here is derived from an EMBL/GenBank/DDBJ whole genome shotgun (WGS) entry which is preliminary data.</text>
</comment>
<dbReference type="InterPro" id="IPR006474">
    <property type="entry name" value="Helicase_Cas3_CRISPR-ass_core"/>
</dbReference>
<keyword evidence="4" id="KW-0479">Metal-binding</keyword>
<dbReference type="RefSeq" id="WP_344045510.1">
    <property type="nucleotide sequence ID" value="NZ_BAAAHG010000001.1"/>
</dbReference>
<dbReference type="Gene3D" id="1.10.132.100">
    <property type="match status" value="1"/>
</dbReference>
<evidence type="ECO:0000259" key="13">
    <source>
        <dbReference type="PROSITE" id="PS51643"/>
    </source>
</evidence>
<evidence type="ECO:0000256" key="1">
    <source>
        <dbReference type="ARBA" id="ARBA00006847"/>
    </source>
</evidence>
<dbReference type="PANTHER" id="PTHR47963:SF9">
    <property type="entry name" value="CRISPR-ASSOCIATED ENDONUCLEASE_HELICASE CAS3"/>
    <property type="match status" value="1"/>
</dbReference>
<keyword evidence="15" id="KW-1185">Reference proteome</keyword>
<dbReference type="InterPro" id="IPR027417">
    <property type="entry name" value="P-loop_NTPase"/>
</dbReference>
<feature type="region of interest" description="Disordered" evidence="10">
    <location>
        <begin position="1327"/>
        <end position="1347"/>
    </location>
</feature>
<dbReference type="CDD" id="cd09641">
    <property type="entry name" value="Cas3''_I"/>
    <property type="match status" value="1"/>
</dbReference>
<evidence type="ECO:0000256" key="8">
    <source>
        <dbReference type="ARBA" id="ARBA00022840"/>
    </source>
</evidence>
<keyword evidence="5" id="KW-0547">Nucleotide-binding</keyword>
<reference evidence="14 15" key="1">
    <citation type="journal article" date="2019" name="Int. J. Syst. Evol. Microbiol.">
        <title>The Global Catalogue of Microorganisms (GCM) 10K type strain sequencing project: providing services to taxonomists for standard genome sequencing and annotation.</title>
        <authorList>
            <consortium name="The Broad Institute Genomics Platform"/>
            <consortium name="The Broad Institute Genome Sequencing Center for Infectious Disease"/>
            <person name="Wu L."/>
            <person name="Ma J."/>
        </authorList>
    </citation>
    <scope>NUCLEOTIDE SEQUENCE [LARGE SCALE GENOMIC DNA]</scope>
    <source>
        <strain evidence="14 15">JCM 10673</strain>
    </source>
</reference>
<dbReference type="Gene3D" id="3.40.50.300">
    <property type="entry name" value="P-loop containing nucleotide triphosphate hydrolases"/>
    <property type="match status" value="2"/>
</dbReference>
<dbReference type="Pfam" id="PF18395">
    <property type="entry name" value="Cas3_C"/>
    <property type="match status" value="1"/>
</dbReference>
<dbReference type="InterPro" id="IPR041372">
    <property type="entry name" value="Cas3_C"/>
</dbReference>
<keyword evidence="6" id="KW-0378">Hydrolase</keyword>
<dbReference type="NCBIfam" id="TIGR02547">
    <property type="entry name" value="casA_cse1"/>
    <property type="match status" value="1"/>
</dbReference>
<name>A0ABN1NBF9_9ACTN</name>
<sequence length="1600" mass="174573">MSHERPSPWLDHVLLPLDQLSVATRQVWAKHERKTDSWLPLWRHMADSGAVAGLLWQHWLPRSVRTLVGEALPAGEADAYVLVRFLAAVHDVGKATPAFACQVESLAGAMRDVGLDMPMAREYGQDRRLAPHGLAGQLLLQEWMAERFGLRGRASGQFAVVAGGHHGVPPDHQQIHDLQLRPHLLRHPGPSENVWRQVQYELMDAYAQATGARSRLPEWGQVRLPQTVQVVLTAVVILADWIASAPELFPYDPESWQPSGPLGEQRRLRTAWDELDLPKPWSPEEPQHSPVELFARRFPKLKGSAIRPVQSEAVQAARSMPEPGLLVIEAPMGEGKTEAALAAAEVLAARSGAGGVLVALPTRATGDAMFPRLLEWLEQLPADAEEENRRLTVVLAHAKAALNRLWAGLLRRRQPSLLSIDPDERHQQGEANAKPSVLHAHQWLRGRKKQLLASFGVATIDQVLFAGLKSRHLALRHLAVAGKVVVIDEVHAYDAYMGRYLERVLEWLAAYRVPVVLLSATLPQERRRALVAAYAGPAADGVETNVDAYPLITAVCSGQPVLSTRPSAASGRRTQVALERLDDDLEVLADRLERELADGGCALVVRNTVDRVLQTADILRQRLGEDAVTVAHSRFLAADRAAKDAELLRRFGPNGKERPARHVVVASQVAEQSLDIDFDLLVTDLAPVDLVLQRMGRLHRHRRPRPRRLSQPRCLITGVDWSATPPQPVKGTCAVYRSEYVLLRSLAVLEPYLDGAALELPGDISPLVQTAYGEQPVGPRTWAQKLSELREAHEELLAEKREKAGSFLLGPVGRPGRPVYGWLEAAAGDADDTREGRAQVRDSAETLEVLVVQRQADGRLTTVPWLDDGHEGGRGGLELPTDFAPSRRAAEAVAASALTLPGRFSSPWLIDKTIAELEQFMVPAWQAKDCPWLAGELILVLDADCQCRLAGFQLTYSRADGLRVTSPGVPAVRDGAAGEGAQAPPEDDESHEGGMREQGEHAAGAGSGTAVASRTASAGAGVVSAQGSGADGPPSFDLVSMPWLPVQRADGTVEEVSLLDLFEQADGLRRLVGDVPTQEIALLRLLLAILYDALDGPAEIEDWEDLWVSPRPFAPVADYLARHRDRFDLFHPERPFYQVADLRTEKGEIAPLARIVADVPVGEPFFTMRQPGVETLSYAEAARWLVHAHAYDTSGIKSAMVGDKRGKAGKVYPLGVGSLGNLGGVLAEGKTLRETLLLNLIALEETGTDWDTSEEDMPVWRRPVPPGPGERDGTCGPARPAGLRDLYTWQSRRIRLHAEGGAVTGVVLGYGDPLVLAAPWKLEPMSSWRRSETQEKKQGRSPVYTPLRHDPSRAAWRGLGSLLPARRQVTDGGKRGEPDRVLRSGITRWLTQVITTSEFSPGTLVRLRLVGAVYGTQQSVIDEIVDDSVFLPVITLHEANPVYGAAAVDAVSDAELAVGALGQLAGNLARAAGSDPTAPVAAARDLGFGALDGPYREWLKDLLDFSDLETARRQWRETVREHLERLGRQLLDSASPAADEGRMIDVPGQGSQLMDSGRAEQWFRARLYKVLGPPSRPATAPVQTLPGPRLADPDRAESAR</sequence>
<evidence type="ECO:0000256" key="5">
    <source>
        <dbReference type="ARBA" id="ARBA00022741"/>
    </source>
</evidence>
<keyword evidence="8" id="KW-0067">ATP-binding</keyword>
<dbReference type="CDD" id="cd09729">
    <property type="entry name" value="Cse1_I-E"/>
    <property type="match status" value="1"/>
</dbReference>
<feature type="region of interest" description="Disordered" evidence="10">
    <location>
        <begin position="1251"/>
        <end position="1279"/>
    </location>
</feature>
<evidence type="ECO:0008006" key="16">
    <source>
        <dbReference type="Google" id="ProtNLM"/>
    </source>
</evidence>
<organism evidence="14 15">
    <name type="scientific">Streptomyces thermoalcalitolerans</name>
    <dbReference type="NCBI Taxonomy" id="65605"/>
    <lineage>
        <taxon>Bacteria</taxon>
        <taxon>Bacillati</taxon>
        <taxon>Actinomycetota</taxon>
        <taxon>Actinomycetes</taxon>
        <taxon>Kitasatosporales</taxon>
        <taxon>Streptomycetaceae</taxon>
        <taxon>Streptomyces</taxon>
    </lineage>
</organism>
<dbReference type="SMART" id="SM00487">
    <property type="entry name" value="DEXDc"/>
    <property type="match status" value="1"/>
</dbReference>
<dbReference type="PROSITE" id="PS51192">
    <property type="entry name" value="HELICASE_ATP_BIND_1"/>
    <property type="match status" value="1"/>
</dbReference>
<feature type="region of interest" description="Disordered" evidence="10">
    <location>
        <begin position="1572"/>
        <end position="1600"/>
    </location>
</feature>
<feature type="compositionally biased region" description="Basic and acidic residues" evidence="10">
    <location>
        <begin position="991"/>
        <end position="1000"/>
    </location>
</feature>